<feature type="domain" description="DUF11" evidence="3">
    <location>
        <begin position="782"/>
        <end position="888"/>
    </location>
</feature>
<feature type="region of interest" description="Disordered" evidence="1">
    <location>
        <begin position="399"/>
        <end position="475"/>
    </location>
</feature>
<proteinExistence type="predicted"/>
<accession>A0AAD1ENB4</accession>
<feature type="domain" description="DUF7927" evidence="4">
    <location>
        <begin position="508"/>
        <end position="636"/>
    </location>
</feature>
<evidence type="ECO:0000259" key="3">
    <source>
        <dbReference type="Pfam" id="PF01345"/>
    </source>
</evidence>
<sequence length="961" mass="98095">MNRTEQSGRDERRRSRAWTARALVGTTMGCVLVGGLLGGGLAPSPAMAADAPHTTIENTLLHGGATNAGVTTISAYVRTGETLRVDLHPLKGGSGAGEGESGGGTAKVTAPDGAVLDQQVFPRGAPPTTTAGGTFTASESGVYLIEVADDDVTAPVNLVWNVGVEDDRGSALAGRVWSTSYGIQSGARESYSTPEERRSSFSLHAVTETGARYELGLRGYDGVASTLQATNKGNVRVGSSDPSYLSVPMPQSSEAGGIGAQYVQASGRSGIDGLQTYKLFLDPPSADLPESIAPEYRAPTIDGLAYKRSSTGSNAGTVTGSLGTQPGTIVIDIDADGDGAYDGDRDVHLTRIAGSTGPFSVDWDGLDGKGGTVDSAARDVTFRAAVGRTNEFHFTRVDAESSSGGVSIQRSTGGDGSRSTIHWDDSLFAQSGSERYSSTTAETSGEAGSDSTAGIHRWEGDDSGKGRAPNENDSVHGSYGDLRAIDDWSFGSDSAVAVTGLDPLVPHVTIAKTSSVDSATPLVPGARVPYRVVLTSDGSGDYPDASVIDYLDEGVLDDADLDPASIRTSRGSAAVDQSTGRIAWSAGTLPVGATAEFAFDVIVNGAGDDALTNTACLAGARFVPSESSTGTDANPCATVSHTVRSGGLLLRKTASQESAEHGGTAGFDIVVANTGSIDAVDVGITDVPTLDRLLEPTIDDGVGGTQPATEPVTGLTIPAGGQLSLHVSGRIADGFDAMSVPNRVAITQQPEGFDPPTIESACADDAGFSCAEITVPAVPGRLSIDKTAIDETVDHGERAGFHIVIANEGARPAEGVTLTDVPELEHLSEVTMSQDGGPASSDLSVENLSLAPGTSTTFTVTGRVADGVDAWTIPNRARLEGVPDDFEPTSVAHPCADDASASCARVAVPPIGVVPTVLASTAALASTGVPVGPLVGSAATLLLAGGALMAMRRRSRSTHVN</sequence>
<feature type="compositionally biased region" description="Basic and acidic residues" evidence="1">
    <location>
        <begin position="456"/>
        <end position="474"/>
    </location>
</feature>
<dbReference type="InterPro" id="IPR001434">
    <property type="entry name" value="OmcB-like_DUF11"/>
</dbReference>
<dbReference type="EMBL" id="CP028130">
    <property type="protein sequence ID" value="AZZ57001.1"/>
    <property type="molecule type" value="Genomic_DNA"/>
</dbReference>
<protein>
    <submittedName>
        <fullName evidence="5">DUF11 domain-containing protein</fullName>
    </submittedName>
</protein>
<evidence type="ECO:0000259" key="4">
    <source>
        <dbReference type="Pfam" id="PF25549"/>
    </source>
</evidence>
<gene>
    <name evidence="5" type="ORF">C7V51_14800</name>
</gene>
<keyword evidence="2" id="KW-0812">Transmembrane</keyword>
<dbReference type="AlphaFoldDB" id="A0AAD1ENB4"/>
<dbReference type="KEGG" id="ria:C7V51_14800"/>
<evidence type="ECO:0000256" key="2">
    <source>
        <dbReference type="SAM" id="Phobius"/>
    </source>
</evidence>
<name>A0AAD1ENB4_9MICO</name>
<keyword evidence="2" id="KW-0472">Membrane</keyword>
<feature type="compositionally biased region" description="Polar residues" evidence="1">
    <location>
        <begin position="400"/>
        <end position="420"/>
    </location>
</feature>
<dbReference type="InterPro" id="IPR057687">
    <property type="entry name" value="DUF7927"/>
</dbReference>
<feature type="compositionally biased region" description="Gly residues" evidence="1">
    <location>
        <begin position="92"/>
        <end position="105"/>
    </location>
</feature>
<evidence type="ECO:0000256" key="1">
    <source>
        <dbReference type="SAM" id="MobiDB-lite"/>
    </source>
</evidence>
<dbReference type="Proteomes" id="UP000283946">
    <property type="component" value="Chromosome"/>
</dbReference>
<evidence type="ECO:0000313" key="6">
    <source>
        <dbReference type="Proteomes" id="UP000283946"/>
    </source>
</evidence>
<dbReference type="Pfam" id="PF01345">
    <property type="entry name" value="DUF11"/>
    <property type="match status" value="1"/>
</dbReference>
<dbReference type="RefSeq" id="WP_104266213.1">
    <property type="nucleotide sequence ID" value="NZ_CP028130.1"/>
</dbReference>
<dbReference type="InterPro" id="IPR051172">
    <property type="entry name" value="Chlamydia_OmcB"/>
</dbReference>
<feature type="region of interest" description="Disordered" evidence="1">
    <location>
        <begin position="90"/>
        <end position="110"/>
    </location>
</feature>
<dbReference type="Pfam" id="PF25549">
    <property type="entry name" value="DUF7927"/>
    <property type="match status" value="1"/>
</dbReference>
<dbReference type="PANTHER" id="PTHR34819">
    <property type="entry name" value="LARGE CYSTEINE-RICH PERIPLASMIC PROTEIN OMCB"/>
    <property type="match status" value="1"/>
</dbReference>
<feature type="compositionally biased region" description="Polar residues" evidence="1">
    <location>
        <begin position="428"/>
        <end position="443"/>
    </location>
</feature>
<keyword evidence="2" id="KW-1133">Transmembrane helix</keyword>
<evidence type="ECO:0000313" key="5">
    <source>
        <dbReference type="EMBL" id="AZZ57001.1"/>
    </source>
</evidence>
<feature type="transmembrane region" description="Helical" evidence="2">
    <location>
        <begin position="931"/>
        <end position="951"/>
    </location>
</feature>
<dbReference type="PANTHER" id="PTHR34819:SF3">
    <property type="entry name" value="CELL SURFACE PROTEIN"/>
    <property type="match status" value="1"/>
</dbReference>
<organism evidence="5 6">
    <name type="scientific">Rathayibacter iranicus</name>
    <dbReference type="NCBI Taxonomy" id="59737"/>
    <lineage>
        <taxon>Bacteria</taxon>
        <taxon>Bacillati</taxon>
        <taxon>Actinomycetota</taxon>
        <taxon>Actinomycetes</taxon>
        <taxon>Micrococcales</taxon>
        <taxon>Microbacteriaceae</taxon>
        <taxon>Rathayibacter</taxon>
    </lineage>
</organism>
<reference evidence="5 6" key="1">
    <citation type="submission" date="2018-03" db="EMBL/GenBank/DDBJ databases">
        <title>Bacteriophage NCPPB3778 and a type I-E CRISPR drive the evolution of the US Biological Select Agent, Rathayibacter toxicus.</title>
        <authorList>
            <person name="Davis E.W.II."/>
            <person name="Tabima J.F."/>
            <person name="Weisberg A.J."/>
            <person name="Dantas Lopes L."/>
            <person name="Wiseman M.S."/>
            <person name="Wiseman M.S."/>
            <person name="Pupko T."/>
            <person name="Belcher M.S."/>
            <person name="Sechler A.J."/>
            <person name="Tancos M.A."/>
            <person name="Schroeder B.K."/>
            <person name="Murray T.D."/>
            <person name="Luster D.G."/>
            <person name="Schneider W.L."/>
            <person name="Rogers E."/>
            <person name="Andreote F.D."/>
            <person name="Grunwald N.J."/>
            <person name="Putnam M.L."/>
            <person name="Chang J.H."/>
        </authorList>
    </citation>
    <scope>NUCLEOTIDE SEQUENCE [LARGE SCALE GENOMIC DNA]</scope>
    <source>
        <strain evidence="5 6">NCCPB 2253</strain>
    </source>
</reference>